<accession>A0ABT6G760</accession>
<feature type="DNA-binding region" description="H-T-H motif" evidence="4">
    <location>
        <begin position="29"/>
        <end position="48"/>
    </location>
</feature>
<dbReference type="PANTHER" id="PTHR47506">
    <property type="entry name" value="TRANSCRIPTIONAL REGULATORY PROTEIN"/>
    <property type="match status" value="1"/>
</dbReference>
<dbReference type="EMBL" id="JARSBO010000001">
    <property type="protein sequence ID" value="MDG4717878.1"/>
    <property type="molecule type" value="Genomic_DNA"/>
</dbReference>
<comment type="caution">
    <text evidence="6">The sequence shown here is derived from an EMBL/GenBank/DDBJ whole genome shotgun (WGS) entry which is preliminary data.</text>
</comment>
<reference evidence="6 7" key="1">
    <citation type="submission" date="2023-03" db="EMBL/GenBank/DDBJ databases">
        <title>Strain FZY0004 represents a novel species in the genus Thalassospira isolated from seawater.</title>
        <authorList>
            <person name="Fu Z.-Y."/>
        </authorList>
    </citation>
    <scope>NUCLEOTIDE SEQUENCE [LARGE SCALE GENOMIC DNA]</scope>
    <source>
        <strain evidence="6 7">FZY0004</strain>
    </source>
</reference>
<evidence type="ECO:0000259" key="5">
    <source>
        <dbReference type="PROSITE" id="PS50977"/>
    </source>
</evidence>
<keyword evidence="2 4" id="KW-0238">DNA-binding</keyword>
<organism evidence="6 7">
    <name type="scientific">Thalassospira aquimaris</name>
    <dbReference type="NCBI Taxonomy" id="3037796"/>
    <lineage>
        <taxon>Bacteria</taxon>
        <taxon>Pseudomonadati</taxon>
        <taxon>Pseudomonadota</taxon>
        <taxon>Alphaproteobacteria</taxon>
        <taxon>Rhodospirillales</taxon>
        <taxon>Thalassospiraceae</taxon>
        <taxon>Thalassospira</taxon>
    </lineage>
</organism>
<evidence type="ECO:0000256" key="2">
    <source>
        <dbReference type="ARBA" id="ARBA00023125"/>
    </source>
</evidence>
<evidence type="ECO:0000313" key="6">
    <source>
        <dbReference type="EMBL" id="MDG4717878.1"/>
    </source>
</evidence>
<dbReference type="Pfam" id="PF00440">
    <property type="entry name" value="TetR_N"/>
    <property type="match status" value="1"/>
</dbReference>
<dbReference type="RefSeq" id="WP_147250794.1">
    <property type="nucleotide sequence ID" value="NZ_JARSBO010000001.1"/>
</dbReference>
<dbReference type="InterPro" id="IPR009057">
    <property type="entry name" value="Homeodomain-like_sf"/>
</dbReference>
<feature type="domain" description="HTH tetR-type" evidence="5">
    <location>
        <begin position="6"/>
        <end position="66"/>
    </location>
</feature>
<sequence>MARPKQFNRTNVLDKAIPVFWMYGLAGASLSQLEQATGLNRSSLYAEFSSKEELFKEALKRYVSSGPAREILLAEPLGLSNVERFLNVAQWFSEDARGCFFVNSVRDLAELPGSVVSLIAEQVKAYQSLIEPNLQNVSTFVSPKTLSEIVWSYFAGLMLKDNFANTDPQTRSDEIRAFVDLLAGHERNQ</sequence>
<dbReference type="PANTHER" id="PTHR47506:SF10">
    <property type="entry name" value="TRANSCRIPTIONAL REGULATORY PROTEIN"/>
    <property type="match status" value="1"/>
</dbReference>
<dbReference type="Proteomes" id="UP001529180">
    <property type="component" value="Unassembled WGS sequence"/>
</dbReference>
<protein>
    <submittedName>
        <fullName evidence="6">TetR/AcrR family transcriptional regulator</fullName>
    </submittedName>
</protein>
<dbReference type="SUPFAM" id="SSF46689">
    <property type="entry name" value="Homeodomain-like"/>
    <property type="match status" value="1"/>
</dbReference>
<keyword evidence="3" id="KW-0804">Transcription</keyword>
<evidence type="ECO:0000313" key="7">
    <source>
        <dbReference type="Proteomes" id="UP001529180"/>
    </source>
</evidence>
<name>A0ABT6G760_9PROT</name>
<evidence type="ECO:0000256" key="1">
    <source>
        <dbReference type="ARBA" id="ARBA00023015"/>
    </source>
</evidence>
<proteinExistence type="predicted"/>
<keyword evidence="1" id="KW-0805">Transcription regulation</keyword>
<evidence type="ECO:0000256" key="4">
    <source>
        <dbReference type="PROSITE-ProRule" id="PRU00335"/>
    </source>
</evidence>
<gene>
    <name evidence="6" type="ORF">P7680_02660</name>
</gene>
<dbReference type="Gene3D" id="1.10.357.10">
    <property type="entry name" value="Tetracycline Repressor, domain 2"/>
    <property type="match status" value="1"/>
</dbReference>
<dbReference type="InterPro" id="IPR001647">
    <property type="entry name" value="HTH_TetR"/>
</dbReference>
<evidence type="ECO:0000256" key="3">
    <source>
        <dbReference type="ARBA" id="ARBA00023163"/>
    </source>
</evidence>
<dbReference type="PROSITE" id="PS50977">
    <property type="entry name" value="HTH_TETR_2"/>
    <property type="match status" value="1"/>
</dbReference>
<keyword evidence="7" id="KW-1185">Reference proteome</keyword>